<dbReference type="InterPro" id="IPR014020">
    <property type="entry name" value="Tensin_C2-dom"/>
</dbReference>
<comment type="catalytic activity">
    <reaction evidence="10">
        <text>a 1,2-diacyl-sn-glycero-3-phospho-(1D-myo-inositol-3,4,5-trisphosphate) + H2O = a 1,2-diacyl-sn-glycero-3-phospho-(1D-myo-inositol-4,5-bisphosphate) + phosphate</text>
        <dbReference type="Rhea" id="RHEA:25017"/>
        <dbReference type="ChEBI" id="CHEBI:15377"/>
        <dbReference type="ChEBI" id="CHEBI:43474"/>
        <dbReference type="ChEBI" id="CHEBI:57836"/>
        <dbReference type="ChEBI" id="CHEBI:58456"/>
        <dbReference type="EC" id="3.1.3.67"/>
    </reaction>
    <physiologicalReaction direction="left-to-right" evidence="10">
        <dbReference type="Rhea" id="RHEA:25018"/>
    </physiologicalReaction>
</comment>
<evidence type="ECO:0000256" key="11">
    <source>
        <dbReference type="ARBA" id="ARBA00043762"/>
    </source>
</evidence>
<comment type="catalytic activity">
    <reaction evidence="13">
        <text>O-phospho-L-seryl-[protein] + H2O = L-seryl-[protein] + phosphate</text>
        <dbReference type="Rhea" id="RHEA:20629"/>
        <dbReference type="Rhea" id="RHEA-COMP:9863"/>
        <dbReference type="Rhea" id="RHEA-COMP:11604"/>
        <dbReference type="ChEBI" id="CHEBI:15377"/>
        <dbReference type="ChEBI" id="CHEBI:29999"/>
        <dbReference type="ChEBI" id="CHEBI:43474"/>
        <dbReference type="ChEBI" id="CHEBI:83421"/>
        <dbReference type="EC" id="3.1.3.16"/>
    </reaction>
    <physiologicalReaction direction="left-to-right" evidence="13">
        <dbReference type="Rhea" id="RHEA:20630"/>
    </physiologicalReaction>
</comment>
<evidence type="ECO:0000256" key="12">
    <source>
        <dbReference type="ARBA" id="ARBA00044309"/>
    </source>
</evidence>
<dbReference type="PROSITE" id="PS50056">
    <property type="entry name" value="TYR_PHOSPHATASE_2"/>
    <property type="match status" value="1"/>
</dbReference>
<evidence type="ECO:0000256" key="2">
    <source>
        <dbReference type="ARBA" id="ARBA00013015"/>
    </source>
</evidence>
<evidence type="ECO:0000313" key="20">
    <source>
        <dbReference type="EnsemblMetazoa" id="G2747.1:cds"/>
    </source>
</evidence>
<dbReference type="Pfam" id="PF10409">
    <property type="entry name" value="PTEN_C2"/>
    <property type="match status" value="1"/>
</dbReference>
<comment type="catalytic activity">
    <reaction evidence="14">
        <text>O-phospho-L-threonyl-[protein] + H2O = L-threonyl-[protein] + phosphate</text>
        <dbReference type="Rhea" id="RHEA:47004"/>
        <dbReference type="Rhea" id="RHEA-COMP:11060"/>
        <dbReference type="Rhea" id="RHEA-COMP:11605"/>
        <dbReference type="ChEBI" id="CHEBI:15377"/>
        <dbReference type="ChEBI" id="CHEBI:30013"/>
        <dbReference type="ChEBI" id="CHEBI:43474"/>
        <dbReference type="ChEBI" id="CHEBI:61977"/>
        <dbReference type="EC" id="3.1.3.16"/>
    </reaction>
    <physiologicalReaction direction="left-to-right" evidence="14">
        <dbReference type="Rhea" id="RHEA:47005"/>
    </physiologicalReaction>
</comment>
<evidence type="ECO:0000256" key="3">
    <source>
        <dbReference type="ARBA" id="ARBA00013081"/>
    </source>
</evidence>
<evidence type="ECO:0000259" key="18">
    <source>
        <dbReference type="PROSITE" id="PS51181"/>
    </source>
</evidence>
<dbReference type="SUPFAM" id="SSF52799">
    <property type="entry name" value="(Phosphotyrosine protein) phosphatases II"/>
    <property type="match status" value="1"/>
</dbReference>
<dbReference type="InterPro" id="IPR029021">
    <property type="entry name" value="Prot-tyrosine_phosphatase-like"/>
</dbReference>
<dbReference type="PANTHER" id="PTHR12305:SF81">
    <property type="entry name" value="PHOSPHATIDYLINOSITOL 3,4,5-TRISPHOSPHATE 3-PHOSPHATASE AND DUAL-SPECIFICITY PROTEIN PHOSPHATASE PTEN"/>
    <property type="match status" value="1"/>
</dbReference>
<dbReference type="PROSITE" id="PS51182">
    <property type="entry name" value="C2_TENSIN"/>
    <property type="match status" value="1"/>
</dbReference>
<dbReference type="GO" id="GO:0005634">
    <property type="term" value="C:nucleus"/>
    <property type="evidence" value="ECO:0007669"/>
    <property type="project" value="TreeGrafter"/>
</dbReference>
<feature type="region of interest" description="Disordered" evidence="16">
    <location>
        <begin position="491"/>
        <end position="513"/>
    </location>
</feature>
<dbReference type="GO" id="GO:0050793">
    <property type="term" value="P:regulation of developmental process"/>
    <property type="evidence" value="ECO:0007669"/>
    <property type="project" value="UniProtKB-ARBA"/>
</dbReference>
<dbReference type="GO" id="GO:0005886">
    <property type="term" value="C:plasma membrane"/>
    <property type="evidence" value="ECO:0007669"/>
    <property type="project" value="TreeGrafter"/>
</dbReference>
<dbReference type="GO" id="GO:0004725">
    <property type="term" value="F:protein tyrosine phosphatase activity"/>
    <property type="evidence" value="ECO:0007669"/>
    <property type="project" value="UniProtKB-EC"/>
</dbReference>
<evidence type="ECO:0000256" key="7">
    <source>
        <dbReference type="ARBA" id="ARBA00034268"/>
    </source>
</evidence>
<dbReference type="PROSITE" id="PS00383">
    <property type="entry name" value="TYR_PHOSPHATASE_1"/>
    <property type="match status" value="1"/>
</dbReference>
<dbReference type="EC" id="3.1.3.16" evidence="3"/>
<dbReference type="GO" id="GO:0005829">
    <property type="term" value="C:cytosol"/>
    <property type="evidence" value="ECO:0007669"/>
    <property type="project" value="TreeGrafter"/>
</dbReference>
<evidence type="ECO:0000256" key="5">
    <source>
        <dbReference type="ARBA" id="ARBA00022801"/>
    </source>
</evidence>
<evidence type="ECO:0000256" key="6">
    <source>
        <dbReference type="ARBA" id="ARBA00034256"/>
    </source>
</evidence>
<dbReference type="AlphaFoldDB" id="A0A8W8LB35"/>
<dbReference type="GO" id="GO:0008285">
    <property type="term" value="P:negative regulation of cell population proliferation"/>
    <property type="evidence" value="ECO:0007669"/>
    <property type="project" value="TreeGrafter"/>
</dbReference>
<dbReference type="Proteomes" id="UP000005408">
    <property type="component" value="Unassembled WGS sequence"/>
</dbReference>
<dbReference type="GO" id="GO:0051896">
    <property type="term" value="P:regulation of phosphatidylinositol 3-kinase/protein kinase B signal transduction"/>
    <property type="evidence" value="ECO:0007669"/>
    <property type="project" value="TreeGrafter"/>
</dbReference>
<keyword evidence="4" id="KW-0963">Cytoplasm</keyword>
<dbReference type="EnsemblMetazoa" id="G2747.1">
    <property type="protein sequence ID" value="G2747.1:cds"/>
    <property type="gene ID" value="G2747"/>
</dbReference>
<evidence type="ECO:0000256" key="9">
    <source>
        <dbReference type="ARBA" id="ARBA00043734"/>
    </source>
</evidence>
<dbReference type="GO" id="GO:0016314">
    <property type="term" value="F:phosphatidylinositol-3,4,5-trisphosphate 3-phosphatase activity"/>
    <property type="evidence" value="ECO:0007669"/>
    <property type="project" value="UniProtKB-EC"/>
</dbReference>
<evidence type="ECO:0000259" key="19">
    <source>
        <dbReference type="PROSITE" id="PS51182"/>
    </source>
</evidence>
<keyword evidence="21" id="KW-1185">Reference proteome</keyword>
<dbReference type="Gene3D" id="3.90.190.10">
    <property type="entry name" value="Protein tyrosine phosphatase superfamily"/>
    <property type="match status" value="1"/>
</dbReference>
<dbReference type="GO" id="GO:0042995">
    <property type="term" value="C:cell projection"/>
    <property type="evidence" value="ECO:0007669"/>
    <property type="project" value="UniProtKB-ARBA"/>
</dbReference>
<evidence type="ECO:0000256" key="16">
    <source>
        <dbReference type="SAM" id="MobiDB-lite"/>
    </source>
</evidence>
<name>A0A8W8LB35_MAGGI</name>
<dbReference type="SMART" id="SM01326">
    <property type="entry name" value="PTEN_C2"/>
    <property type="match status" value="1"/>
</dbReference>
<evidence type="ECO:0000259" key="17">
    <source>
        <dbReference type="PROSITE" id="PS50056"/>
    </source>
</evidence>
<sequence>MQVQILLINQLQLDIRTQSIVIGNAFPKKENRNSCIHIVNKTSSRRLFSFRTYNSKSRSNPGASDFLIQAFIKVHFKRITPTVVRVDYLIHRYLSIISQTKVLWSGHTMCRNSNTGWFSYPFDDHNPPRLELIKPFCEDLDEWLRQDGRNIAAIHCKAGKGRTGVMICAYMLHRKKFTDAGAALRYYGQTRTRDEKGVTIPSQVRYVEYYGYMIRHNLQYKPVTLLLKAIDFFTIPMHNGGTCCPFFEVFQLKVKVYTSKTYEDIKKGQDKFTMSTDQSVPLCGDIKVVFYNKPRLTKKKEKMFQFWFNTFFVGKDDYNTPSQYTNGKGPTMEELSVSKSLFSTLSKAELDKANKDKSHRFFSPNFKVRMSFAMPENDVTAGMSVTNNGSQSSRNNLQIPADISRSRSTTNENLTSISTSGVKVPIHMSSASSMPALNDHNAHVMIGQKQICPPGKPKNVFPHSNRGGSDQMLGSVPSMDTIFNEHSDNEVMEEDLSDTDTDDEWEGLETTAV</sequence>
<reference evidence="20" key="1">
    <citation type="submission" date="2022-08" db="UniProtKB">
        <authorList>
            <consortium name="EnsemblMetazoa"/>
        </authorList>
    </citation>
    <scope>IDENTIFICATION</scope>
    <source>
        <strain evidence="20">05x7-T-G4-1.051#20</strain>
    </source>
</reference>
<feature type="domain" description="C2 tensin-type" evidence="19">
    <location>
        <begin position="222"/>
        <end position="375"/>
    </location>
</feature>
<dbReference type="PANTHER" id="PTHR12305">
    <property type="entry name" value="PHOSPHATASE WITH HOMOLOGY TO TENSIN"/>
    <property type="match status" value="1"/>
</dbReference>
<evidence type="ECO:0000256" key="13">
    <source>
        <dbReference type="ARBA" id="ARBA00047986"/>
    </source>
</evidence>
<comment type="catalytic activity">
    <reaction evidence="9">
        <text>1D-myo-inositol 1,3,4,5-tetrakisphosphate + H2O = 1D-myo-inositol 1,4,5-trisphosphate + phosphate</text>
        <dbReference type="Rhea" id="RHEA:77155"/>
        <dbReference type="ChEBI" id="CHEBI:15377"/>
        <dbReference type="ChEBI" id="CHEBI:43474"/>
        <dbReference type="ChEBI" id="CHEBI:57895"/>
        <dbReference type="ChEBI" id="CHEBI:203600"/>
    </reaction>
    <physiologicalReaction direction="left-to-right" evidence="9">
        <dbReference type="Rhea" id="RHEA:77156"/>
    </physiologicalReaction>
</comment>
<comment type="subcellular location">
    <subcellularLocation>
        <location evidence="1">Cytoplasm</location>
    </subcellularLocation>
</comment>
<dbReference type="SUPFAM" id="SSF49562">
    <property type="entry name" value="C2 domain (Calcium/lipid-binding domain, CaLB)"/>
    <property type="match status" value="1"/>
</dbReference>
<dbReference type="InterPro" id="IPR000387">
    <property type="entry name" value="Tyr_Pase_dom"/>
</dbReference>
<keyword evidence="5" id="KW-0378">Hydrolase</keyword>
<comment type="catalytic activity">
    <reaction evidence="15">
        <text>O-phospho-L-tyrosyl-[protein] + H2O = L-tyrosyl-[protein] + phosphate</text>
        <dbReference type="Rhea" id="RHEA:10684"/>
        <dbReference type="Rhea" id="RHEA-COMP:10136"/>
        <dbReference type="Rhea" id="RHEA-COMP:20101"/>
        <dbReference type="ChEBI" id="CHEBI:15377"/>
        <dbReference type="ChEBI" id="CHEBI:43474"/>
        <dbReference type="ChEBI" id="CHEBI:46858"/>
        <dbReference type="ChEBI" id="CHEBI:61978"/>
        <dbReference type="EC" id="3.1.3.48"/>
    </reaction>
    <physiologicalReaction direction="left-to-right" evidence="15">
        <dbReference type="Rhea" id="RHEA:10685"/>
    </physiologicalReaction>
</comment>
<protein>
    <recommendedName>
        <fullName evidence="8">Phosphatidylinositol 3,4,5-trisphosphate 3-phosphatase and dual-specificity protein phosphatase PTEN</fullName>
        <ecNumber evidence="3">3.1.3.16</ecNumber>
        <ecNumber evidence="2">3.1.3.67</ecNumber>
    </recommendedName>
    <alternativeName>
        <fullName evidence="12">Inositol polyphosphate 3-phosphatase</fullName>
    </alternativeName>
</protein>
<evidence type="ECO:0000256" key="1">
    <source>
        <dbReference type="ARBA" id="ARBA00004496"/>
    </source>
</evidence>
<evidence type="ECO:0000313" key="21">
    <source>
        <dbReference type="Proteomes" id="UP000005408"/>
    </source>
</evidence>
<dbReference type="InterPro" id="IPR016130">
    <property type="entry name" value="Tyr_Pase_AS"/>
</dbReference>
<dbReference type="GO" id="GO:0048870">
    <property type="term" value="P:cell motility"/>
    <property type="evidence" value="ECO:0007669"/>
    <property type="project" value="TreeGrafter"/>
</dbReference>
<comment type="catalytic activity">
    <reaction evidence="11">
        <text>1D-myo-inositol 1,3,4,5,6-pentakisphosphate + H2O = 1D-myo-inositol 1,4,5,6-tetrakisphosphate + phosphate</text>
        <dbReference type="Rhea" id="RHEA:77143"/>
        <dbReference type="ChEBI" id="CHEBI:15377"/>
        <dbReference type="ChEBI" id="CHEBI:43474"/>
        <dbReference type="ChEBI" id="CHEBI:57627"/>
        <dbReference type="ChEBI" id="CHEBI:57733"/>
    </reaction>
    <physiologicalReaction direction="left-to-right" evidence="11">
        <dbReference type="Rhea" id="RHEA:77144"/>
    </physiologicalReaction>
</comment>
<feature type="domain" description="Phosphatase tensin-type" evidence="18">
    <location>
        <begin position="1"/>
        <end position="217"/>
    </location>
</feature>
<dbReference type="GO" id="GO:0043491">
    <property type="term" value="P:phosphatidylinositol 3-kinase/protein kinase B signal transduction"/>
    <property type="evidence" value="ECO:0007669"/>
    <property type="project" value="TreeGrafter"/>
</dbReference>
<dbReference type="Pfam" id="PF22785">
    <property type="entry name" value="Tc-R-P"/>
    <property type="match status" value="1"/>
</dbReference>
<dbReference type="InterPro" id="IPR051281">
    <property type="entry name" value="Dual-spec_lipid-protein_phosph"/>
</dbReference>
<feature type="compositionally biased region" description="Acidic residues" evidence="16">
    <location>
        <begin position="491"/>
        <end position="507"/>
    </location>
</feature>
<feature type="domain" description="Tyrosine specific protein phosphatases" evidence="17">
    <location>
        <begin position="134"/>
        <end position="191"/>
    </location>
</feature>
<proteinExistence type="predicted"/>
<evidence type="ECO:0000256" key="15">
    <source>
        <dbReference type="ARBA" id="ARBA00051341"/>
    </source>
</evidence>
<evidence type="ECO:0000256" key="8">
    <source>
        <dbReference type="ARBA" id="ARBA00034338"/>
    </source>
</evidence>
<dbReference type="EC" id="3.1.3.67" evidence="2"/>
<dbReference type="Gene3D" id="2.60.40.1110">
    <property type="match status" value="1"/>
</dbReference>
<comment type="catalytic activity">
    <reaction evidence="6">
        <text>1,2-dihexadecanoyl-sn-glycero-3-phospho-(1D-myo-inositol-3,4,5-trisphosphate) + H2O = 1,2-dihexadecanoyl-sn-glycero-3-phospho-(1D-myo-inositol-4,5-bisphosphate) + phosphate</text>
        <dbReference type="Rhea" id="RHEA:43560"/>
        <dbReference type="ChEBI" id="CHEBI:15377"/>
        <dbReference type="ChEBI" id="CHEBI:43474"/>
        <dbReference type="ChEBI" id="CHEBI:83420"/>
        <dbReference type="ChEBI" id="CHEBI:83423"/>
    </reaction>
    <physiologicalReaction direction="left-to-right" evidence="6">
        <dbReference type="Rhea" id="RHEA:43561"/>
    </physiologicalReaction>
</comment>
<evidence type="ECO:0000256" key="14">
    <source>
        <dbReference type="ARBA" id="ARBA00048832"/>
    </source>
</evidence>
<evidence type="ECO:0000256" key="4">
    <source>
        <dbReference type="ARBA" id="ARBA00022490"/>
    </source>
</evidence>
<dbReference type="InterPro" id="IPR029023">
    <property type="entry name" value="Tensin_phosphatase"/>
</dbReference>
<evidence type="ECO:0000256" key="10">
    <source>
        <dbReference type="ARBA" id="ARBA00043760"/>
    </source>
</evidence>
<dbReference type="InterPro" id="IPR035892">
    <property type="entry name" value="C2_domain_sf"/>
</dbReference>
<organism evidence="20 21">
    <name type="scientific">Magallana gigas</name>
    <name type="common">Pacific oyster</name>
    <name type="synonym">Crassostrea gigas</name>
    <dbReference type="NCBI Taxonomy" id="29159"/>
    <lineage>
        <taxon>Eukaryota</taxon>
        <taxon>Metazoa</taxon>
        <taxon>Spiralia</taxon>
        <taxon>Lophotrochozoa</taxon>
        <taxon>Mollusca</taxon>
        <taxon>Bivalvia</taxon>
        <taxon>Autobranchia</taxon>
        <taxon>Pteriomorphia</taxon>
        <taxon>Ostreida</taxon>
        <taxon>Ostreoidea</taxon>
        <taxon>Ostreidae</taxon>
        <taxon>Magallana</taxon>
    </lineage>
</organism>
<comment type="catalytic activity">
    <reaction evidence="7">
        <text>1,2-dioctanoyl-sn-glycero-3-phospho-(1D-myo-inositol-3,4,5-trisphosphate) + H2O = 1,2-dioctanoyl-sn-glycero-3-phospho-(1D-myo-inositol-4,5-bisphosphate) + phosphate</text>
        <dbReference type="Rhea" id="RHEA:43552"/>
        <dbReference type="ChEBI" id="CHEBI:15377"/>
        <dbReference type="ChEBI" id="CHEBI:43474"/>
        <dbReference type="ChEBI" id="CHEBI:83416"/>
        <dbReference type="ChEBI" id="CHEBI:83419"/>
    </reaction>
    <physiologicalReaction direction="left-to-right" evidence="7">
        <dbReference type="Rhea" id="RHEA:43553"/>
    </physiologicalReaction>
</comment>
<dbReference type="GO" id="GO:0046856">
    <property type="term" value="P:phosphatidylinositol dephosphorylation"/>
    <property type="evidence" value="ECO:0007669"/>
    <property type="project" value="TreeGrafter"/>
</dbReference>
<dbReference type="GO" id="GO:0004722">
    <property type="term" value="F:protein serine/threonine phosphatase activity"/>
    <property type="evidence" value="ECO:0007669"/>
    <property type="project" value="UniProtKB-EC"/>
</dbReference>
<accession>A0A8W8LB35</accession>
<dbReference type="PROSITE" id="PS51181">
    <property type="entry name" value="PPASE_TENSIN"/>
    <property type="match status" value="1"/>
</dbReference>